<dbReference type="Proteomes" id="UP000494206">
    <property type="component" value="Unassembled WGS sequence"/>
</dbReference>
<evidence type="ECO:0000256" key="2">
    <source>
        <dbReference type="ARBA" id="ARBA00022679"/>
    </source>
</evidence>
<dbReference type="GO" id="GO:0031298">
    <property type="term" value="C:replication fork protection complex"/>
    <property type="evidence" value="ECO:0007669"/>
    <property type="project" value="TreeGrafter"/>
</dbReference>
<dbReference type="GO" id="GO:0043111">
    <property type="term" value="P:replication fork arrest"/>
    <property type="evidence" value="ECO:0007669"/>
    <property type="project" value="TreeGrafter"/>
</dbReference>
<evidence type="ECO:0000256" key="10">
    <source>
        <dbReference type="SAM" id="MobiDB-lite"/>
    </source>
</evidence>
<dbReference type="OrthoDB" id="310853at2759"/>
<dbReference type="GO" id="GO:0003677">
    <property type="term" value="F:DNA binding"/>
    <property type="evidence" value="ECO:0007669"/>
    <property type="project" value="TreeGrafter"/>
</dbReference>
<keyword evidence="11" id="KW-0812">Transmembrane</keyword>
<dbReference type="PANTHER" id="PTHR22940">
    <property type="entry name" value="TIMEOUT/TIMELESS-2"/>
    <property type="match status" value="1"/>
</dbReference>
<feature type="region of interest" description="Disordered" evidence="10">
    <location>
        <begin position="1714"/>
        <end position="1845"/>
    </location>
</feature>
<dbReference type="GO" id="GO:0006281">
    <property type="term" value="P:DNA repair"/>
    <property type="evidence" value="ECO:0007669"/>
    <property type="project" value="TreeGrafter"/>
</dbReference>
<feature type="transmembrane region" description="Helical" evidence="11">
    <location>
        <begin position="604"/>
        <end position="623"/>
    </location>
</feature>
<evidence type="ECO:0000256" key="11">
    <source>
        <dbReference type="SAM" id="Phobius"/>
    </source>
</evidence>
<keyword evidence="15" id="KW-1185">Reference proteome</keyword>
<feature type="signal peptide" evidence="12">
    <location>
        <begin position="1"/>
        <end position="19"/>
    </location>
</feature>
<feature type="compositionally biased region" description="Acidic residues" evidence="10">
    <location>
        <begin position="1821"/>
        <end position="1833"/>
    </location>
</feature>
<feature type="region of interest" description="Disordered" evidence="10">
    <location>
        <begin position="1350"/>
        <end position="1370"/>
    </location>
</feature>
<dbReference type="Gene3D" id="3.30.200.20">
    <property type="entry name" value="Phosphorylase Kinase, domain 1"/>
    <property type="match status" value="1"/>
</dbReference>
<dbReference type="InterPro" id="IPR017441">
    <property type="entry name" value="Protein_kinase_ATP_BS"/>
</dbReference>
<proteinExistence type="predicted"/>
<name>A0A8S1ELN5_9PELO</name>
<dbReference type="InterPro" id="IPR001245">
    <property type="entry name" value="Ser-Thr/Tyr_kinase_cat_dom"/>
</dbReference>
<dbReference type="Pfam" id="PF04821">
    <property type="entry name" value="TIMELESS"/>
    <property type="match status" value="1"/>
</dbReference>
<keyword evidence="2" id="KW-0808">Transferase</keyword>
<evidence type="ECO:0000256" key="12">
    <source>
        <dbReference type="SAM" id="SignalP"/>
    </source>
</evidence>
<dbReference type="PANTHER" id="PTHR22940:SF4">
    <property type="entry name" value="PROTEIN TIMELESS HOMOLOG"/>
    <property type="match status" value="1"/>
</dbReference>
<keyword evidence="5 9" id="KW-0067">ATP-binding</keyword>
<keyword evidence="12" id="KW-0732">Signal</keyword>
<evidence type="ECO:0000259" key="13">
    <source>
        <dbReference type="PROSITE" id="PS50011"/>
    </source>
</evidence>
<evidence type="ECO:0000256" key="8">
    <source>
        <dbReference type="ARBA" id="ARBA00023306"/>
    </source>
</evidence>
<keyword evidence="8" id="KW-0131">Cell cycle</keyword>
<dbReference type="InterPro" id="IPR020635">
    <property type="entry name" value="Tyr_kinase_cat_dom"/>
</dbReference>
<dbReference type="Pfam" id="PF26019">
    <property type="entry name" value="HTH_TIMELESS"/>
    <property type="match status" value="2"/>
</dbReference>
<evidence type="ECO:0000256" key="3">
    <source>
        <dbReference type="ARBA" id="ARBA00022741"/>
    </source>
</evidence>
<dbReference type="InterPro" id="IPR006906">
    <property type="entry name" value="Timeless_N"/>
</dbReference>
<feature type="compositionally biased region" description="Basic and acidic residues" evidence="10">
    <location>
        <begin position="1777"/>
        <end position="1790"/>
    </location>
</feature>
<organism evidence="14 15">
    <name type="scientific">Caenorhabditis bovis</name>
    <dbReference type="NCBI Taxonomy" id="2654633"/>
    <lineage>
        <taxon>Eukaryota</taxon>
        <taxon>Metazoa</taxon>
        <taxon>Ecdysozoa</taxon>
        <taxon>Nematoda</taxon>
        <taxon>Chromadorea</taxon>
        <taxon>Rhabditida</taxon>
        <taxon>Rhabditina</taxon>
        <taxon>Rhabditomorpha</taxon>
        <taxon>Rhabditoidea</taxon>
        <taxon>Rhabditidae</taxon>
        <taxon>Peloderinae</taxon>
        <taxon>Caenorhabditis</taxon>
    </lineage>
</organism>
<dbReference type="Pfam" id="PF07714">
    <property type="entry name" value="PK_Tyr_Ser-Thr"/>
    <property type="match status" value="1"/>
</dbReference>
<dbReference type="CDD" id="cd00192">
    <property type="entry name" value="PTKc"/>
    <property type="match status" value="1"/>
</dbReference>
<evidence type="ECO:0000256" key="9">
    <source>
        <dbReference type="PROSITE-ProRule" id="PRU10141"/>
    </source>
</evidence>
<feature type="domain" description="Protein kinase" evidence="13">
    <location>
        <begin position="416"/>
        <end position="679"/>
    </location>
</feature>
<dbReference type="PROSITE" id="PS00109">
    <property type="entry name" value="PROTEIN_KINASE_TYR"/>
    <property type="match status" value="1"/>
</dbReference>
<keyword evidence="4" id="KW-0418">Kinase</keyword>
<keyword evidence="11" id="KW-1133">Transmembrane helix</keyword>
<keyword evidence="7" id="KW-0539">Nucleus</keyword>
<dbReference type="GO" id="GO:0005524">
    <property type="term" value="F:ATP binding"/>
    <property type="evidence" value="ECO:0007669"/>
    <property type="project" value="UniProtKB-UniRule"/>
</dbReference>
<evidence type="ECO:0000313" key="14">
    <source>
        <dbReference type="EMBL" id="CAB3403017.1"/>
    </source>
</evidence>
<dbReference type="PRINTS" id="PR00109">
    <property type="entry name" value="TYRKINASE"/>
</dbReference>
<evidence type="ECO:0000256" key="5">
    <source>
        <dbReference type="ARBA" id="ARBA00022840"/>
    </source>
</evidence>
<feature type="compositionally biased region" description="Basic and acidic residues" evidence="10">
    <location>
        <begin position="1834"/>
        <end position="1845"/>
    </location>
</feature>
<keyword evidence="11" id="KW-0472">Membrane</keyword>
<evidence type="ECO:0000256" key="7">
    <source>
        <dbReference type="ARBA" id="ARBA00023242"/>
    </source>
</evidence>
<feature type="transmembrane region" description="Helical" evidence="11">
    <location>
        <begin position="340"/>
        <end position="363"/>
    </location>
</feature>
<feature type="chain" id="PRO_5035757320" description="Protein kinase domain-containing protein" evidence="12">
    <location>
        <begin position="20"/>
        <end position="1896"/>
    </location>
</feature>
<keyword evidence="3 9" id="KW-0547">Nucleotide-binding</keyword>
<evidence type="ECO:0000256" key="4">
    <source>
        <dbReference type="ARBA" id="ARBA00022777"/>
    </source>
</evidence>
<comment type="caution">
    <text evidence="14">The sequence shown here is derived from an EMBL/GenBank/DDBJ whole genome shotgun (WGS) entry which is preliminary data.</text>
</comment>
<dbReference type="GO" id="GO:0000076">
    <property type="term" value="P:DNA replication checkpoint signaling"/>
    <property type="evidence" value="ECO:0007669"/>
    <property type="project" value="TreeGrafter"/>
</dbReference>
<dbReference type="PROSITE" id="PS00107">
    <property type="entry name" value="PROTEIN_KINASE_ATP"/>
    <property type="match status" value="1"/>
</dbReference>
<dbReference type="GO" id="GO:0004713">
    <property type="term" value="F:protein tyrosine kinase activity"/>
    <property type="evidence" value="ECO:0007669"/>
    <property type="project" value="UniProtKB-KW"/>
</dbReference>
<evidence type="ECO:0000256" key="1">
    <source>
        <dbReference type="ARBA" id="ARBA00004123"/>
    </source>
</evidence>
<comment type="subcellular location">
    <subcellularLocation>
        <location evidence="1">Nucleus</location>
    </subcellularLocation>
</comment>
<dbReference type="EMBL" id="CADEPM010000003">
    <property type="protein sequence ID" value="CAB3403017.1"/>
    <property type="molecule type" value="Genomic_DNA"/>
</dbReference>
<feature type="binding site" evidence="9">
    <location>
        <position position="448"/>
    </location>
    <ligand>
        <name>ATP</name>
        <dbReference type="ChEBI" id="CHEBI:30616"/>
    </ligand>
</feature>
<dbReference type="InterPro" id="IPR000719">
    <property type="entry name" value="Prot_kinase_dom"/>
</dbReference>
<dbReference type="PROSITE" id="PS50011">
    <property type="entry name" value="PROTEIN_KINASE_DOM"/>
    <property type="match status" value="1"/>
</dbReference>
<feature type="compositionally biased region" description="Acidic residues" evidence="10">
    <location>
        <begin position="1755"/>
        <end position="1776"/>
    </location>
</feature>
<sequence length="1896" mass="219701">MCNFVYIGLLWCTVAVVNGVVQRSDCVETCGHLETSHEFGDCLNECSKKPRRDNVADSTLFATPPWNVSIRTNVIMDEGKILETEVAWEADDQDSRRTGFYVRYSAKSAECQKHFAGYFASSLPPTTRSLTIPTEFNGHPLIVDHGCTYIFQIRSIPYPTGGEAFIVEQSHTVPECIQEYCSCKLGDVAAIQNLRVDEQNGIFRMKWEFDERENRQYTFYVDVYERITIPFKSADVSENPYTYRIANADSFAVSARDAKGPNNELTYEIPFDFQQFHHYKIGIFAVDNQFCHNDDAYYFLDTLNFTRIREEIQLPPMIVPVTSQSQNDVISKTVLVESTAFIIFLIIAACMSPICTLLAMYLLKKRKKQKKNRFLGGRGGSLSCSRHSIMETNILYRPTQEVNGTAVEWKIQGQDVAVGTVIGEGAFGLVYKGILRGPNGQVLRVAVKQLKANAIDEEKEEFVREIKMMQTVGQHENIVAMYGYCMDDSLQCMIMEYVPFGDLKHYLQNIKKQNEADLCLDPIEAHSFAEQIANGMAHLESLGIIHRDLAARNILVGTGKVLKISDFGMSRPGVYIKMSKGVIPLRWLSPEAIRENTYSSKSDVWAYAVLLWEIATLGGFPYANIADKDIYNHLIEGNRLEKPPNCPDETYNLMKACWEIEAHDRPTFRTICELLNQNMNVLVQGAVNALGYLENGKYHREPDCFETIRDIIRYLRMDTPELSARVECGRHNIIAHDLVPLIKCEDLTEEMFDVAVRLLVNLCQPTIASMNGKAPEDRDQWRLYWELEENLRRAKHAFVDVDFFKALKRNIDTFVETDYDERDENSRLVVERIVLLIRYIFSINQDKTDPRRTKVEDNCHDRVVLSFFNSGLHRTLMNIANQPKEREFHVTIMDIFALLLKEIKCDDLVNLDDEVNAEEKKKIESDFKQIIEKNAVNEAQKRRSFSRFGGSYVVKGMKSLSTSSEQVIFKPVQNITAHSFGDERKMKKRIARNRRPFEVEQITHRASREVRKSLQTMVMTMIDVCFNRMMKSAKQIVFEQKQMIHRTSQINYFFLIKFFARFVRLSKIELSKISQCTGVEAFHENNVRLIEYIENACTLKGMEAKAFGLKAQFALEAYNELILLHQYAFEKGSETEKQMARKALDHILKIEEYRDLSSALITKFSPAVLSKTYLSQLIITTHNYLRLLEKFVTSGTLKKVTKKKKIKKTRKSAKRHLVDEDNRAQFDDMSQEKLEKLWEESVDHLEKVLLGEMPEIEGMNPLMLHLEIDDKTQQQFAMLGIQRSLRSKCFPAAVGLYHAARKVWLTSGIFGSDEMSREEELEELKQICIADLKSVAVELKKAEEANAVEVDDAELEEERSEDEEDDEEDVPGWEVEEVEFEMDIYVSKFAKIDVLRWYVFLLNDFSKNSIELNKALVKMLHRIAVDLKSVTRLFQISLFHVFWNVDEYFSSIPKDRHKSSPLYELYQFGYYVLKKFFIKYNEFESGPDLAAEVLFWKSAKEVYEIENGYGSYDKCRTAESKVWTEELEVELRSLYDEYKTQESETDGIDVLDYIEHNLSRQRTRRQIFRKLKEFGLDLLGAKQKRGYWSMDMNFPVVEMKKIYDEWKTLESKDKVDVIEMIRDRLADSYGPVSRKRVIKQLSYADILYEKPKKEKKLPEWPEGLVEELAALKTQYEEIDDAQNLLGVDIVRYVVKRLSEKKPVSQIVRHLTAMGAKCPEQKPRNKEHVKRRLKKDDFLNDDEEVEEKENNSGGSSEEEEEEKDEEEEKREDNDEVDQEKHERPKVAEKENVLQPVVEKSPVNNVMRIGQNRKRRFAQLFESDSEEDDDDDEGQESNKFEDSDEDKFGFKKRFMSDLLTNGSVASVTEDEPISTHDPFTTVVKHKRRIVVSDDEDDD</sequence>
<dbReference type="Gene3D" id="1.10.510.10">
    <property type="entry name" value="Transferase(Phosphotransferase) domain 1"/>
    <property type="match status" value="1"/>
</dbReference>
<accession>A0A8S1ELN5</accession>
<evidence type="ECO:0000313" key="15">
    <source>
        <dbReference type="Proteomes" id="UP000494206"/>
    </source>
</evidence>
<evidence type="ECO:0000256" key="6">
    <source>
        <dbReference type="ARBA" id="ARBA00023137"/>
    </source>
</evidence>
<gene>
    <name evidence="14" type="ORF">CBOVIS_LOCUS5542</name>
</gene>
<dbReference type="InterPro" id="IPR011009">
    <property type="entry name" value="Kinase-like_dom_sf"/>
</dbReference>
<protein>
    <recommendedName>
        <fullName evidence="13">Protein kinase domain-containing protein</fullName>
    </recommendedName>
</protein>
<dbReference type="InterPro" id="IPR008266">
    <property type="entry name" value="Tyr_kinase_AS"/>
</dbReference>
<keyword evidence="6" id="KW-0829">Tyrosine-protein kinase</keyword>
<dbReference type="FunFam" id="1.10.510.10:FF:000554">
    <property type="entry name" value="Predicted protein"/>
    <property type="match status" value="1"/>
</dbReference>
<dbReference type="InterPro" id="IPR044998">
    <property type="entry name" value="Timeless"/>
</dbReference>
<reference evidence="14 15" key="1">
    <citation type="submission" date="2020-04" db="EMBL/GenBank/DDBJ databases">
        <authorList>
            <person name="Laetsch R D."/>
            <person name="Stevens L."/>
            <person name="Kumar S."/>
            <person name="Blaxter L. M."/>
        </authorList>
    </citation>
    <scope>NUCLEOTIDE SEQUENCE [LARGE SCALE GENOMIC DNA]</scope>
</reference>
<dbReference type="SMART" id="SM00219">
    <property type="entry name" value="TyrKc"/>
    <property type="match status" value="1"/>
</dbReference>
<dbReference type="SUPFAM" id="SSF56112">
    <property type="entry name" value="Protein kinase-like (PK-like)"/>
    <property type="match status" value="1"/>
</dbReference>